<comment type="similarity">
    <text evidence="2">Belongs to the pseudouridine synthase RluA family.</text>
</comment>
<dbReference type="PROSITE" id="PS01129">
    <property type="entry name" value="PSI_RLU"/>
    <property type="match status" value="1"/>
</dbReference>
<dbReference type="GO" id="GO:0000455">
    <property type="term" value="P:enzyme-directed rRNA pseudouridine synthesis"/>
    <property type="evidence" value="ECO:0007669"/>
    <property type="project" value="TreeGrafter"/>
</dbReference>
<dbReference type="InterPro" id="IPR006145">
    <property type="entry name" value="PsdUridine_synth_RsuA/RluA"/>
</dbReference>
<feature type="domain" description="Pseudouridine synthase RsuA/RluA-like" evidence="3">
    <location>
        <begin position="151"/>
        <end position="299"/>
    </location>
</feature>
<name>A0A9W6T5T2_CANBO</name>
<keyword evidence="5" id="KW-1185">Reference proteome</keyword>
<evidence type="ECO:0000256" key="2">
    <source>
        <dbReference type="RuleBase" id="RU362028"/>
    </source>
</evidence>
<dbReference type="PANTHER" id="PTHR21600:SF40">
    <property type="entry name" value="PSEUDOURIDYLATE SYNTHASE RPUSD2"/>
    <property type="match status" value="1"/>
</dbReference>
<reference evidence="4" key="1">
    <citation type="submission" date="2023-04" db="EMBL/GenBank/DDBJ databases">
        <title>Candida boidinii NBRC 10035.</title>
        <authorList>
            <person name="Ichikawa N."/>
            <person name="Sato H."/>
            <person name="Tonouchi N."/>
        </authorList>
    </citation>
    <scope>NUCLEOTIDE SEQUENCE</scope>
    <source>
        <strain evidence="4">NBRC 10035</strain>
    </source>
</reference>
<sequence>MPLVPEHYVKNGLRFIKPYNQYVQTKIKTNWAGRTVIDILKNEFTARNMDYVKKCIDTGDMSINRRLTNDEITKISGVKVNETLQQRAISDWKQVKSDLYKLTGDSLYTELLEKNDIMGNTIHRHEIPVLHDMNWLNPDGTIPIIYEDSRIIVINKPPGIPVHPTIGYVYNTILEILKIQLKTDNLYLCHRIDKSTSGIVIIAKSLESFHDFQTLIEGKLVKKTYIARVQGEFPTKVQLCTDSIVVIDPQKKYNRGGVSPPKFAKTKFKRLSYSPSLNQSVVFCEPRTGRTHQIRIHLRNLGHPICNDDRYGPGGLLSEPTGNHDGKNNGKISYEEFQKLYKRSKQLVESKFVDDSNQLCDECYKQLYKDPDPKSMVMWLHSLKYQAKDGSWEFETEYPKWATIE</sequence>
<evidence type="ECO:0000313" key="5">
    <source>
        <dbReference type="Proteomes" id="UP001165120"/>
    </source>
</evidence>
<dbReference type="Pfam" id="PF00849">
    <property type="entry name" value="PseudoU_synth_2"/>
    <property type="match status" value="1"/>
</dbReference>
<evidence type="ECO:0000259" key="3">
    <source>
        <dbReference type="Pfam" id="PF00849"/>
    </source>
</evidence>
<feature type="active site" evidence="1">
    <location>
        <position position="193"/>
    </location>
</feature>
<dbReference type="Proteomes" id="UP001165120">
    <property type="component" value="Unassembled WGS sequence"/>
</dbReference>
<dbReference type="CDD" id="cd02557">
    <property type="entry name" value="PseudoU_synth_ScRIB2"/>
    <property type="match status" value="1"/>
</dbReference>
<dbReference type="SUPFAM" id="SSF55120">
    <property type="entry name" value="Pseudouridine synthase"/>
    <property type="match status" value="1"/>
</dbReference>
<dbReference type="EMBL" id="BSXN01003949">
    <property type="protein sequence ID" value="GME80270.1"/>
    <property type="molecule type" value="Genomic_DNA"/>
</dbReference>
<dbReference type="PANTHER" id="PTHR21600">
    <property type="entry name" value="MITOCHONDRIAL RNA PSEUDOURIDINE SYNTHASE"/>
    <property type="match status" value="1"/>
</dbReference>
<dbReference type="InterPro" id="IPR006225">
    <property type="entry name" value="PsdUridine_synth_RluC/D"/>
</dbReference>
<gene>
    <name evidence="4" type="ORF">Cboi02_000635700</name>
</gene>
<comment type="catalytic activity">
    <reaction evidence="2">
        <text>a uridine in RNA = a pseudouridine in RNA</text>
        <dbReference type="Rhea" id="RHEA:48348"/>
        <dbReference type="Rhea" id="RHEA-COMP:12068"/>
        <dbReference type="Rhea" id="RHEA-COMP:12069"/>
        <dbReference type="ChEBI" id="CHEBI:65314"/>
        <dbReference type="ChEBI" id="CHEBI:65315"/>
    </reaction>
</comment>
<dbReference type="InterPro" id="IPR006224">
    <property type="entry name" value="PsdUridine_synth_RluA-like_CS"/>
</dbReference>
<dbReference type="GO" id="GO:0009982">
    <property type="term" value="F:pseudouridine synthase activity"/>
    <property type="evidence" value="ECO:0007669"/>
    <property type="project" value="InterPro"/>
</dbReference>
<dbReference type="Gene3D" id="3.30.2350.10">
    <property type="entry name" value="Pseudouridine synthase"/>
    <property type="match status" value="1"/>
</dbReference>
<dbReference type="GO" id="GO:0003723">
    <property type="term" value="F:RNA binding"/>
    <property type="evidence" value="ECO:0007669"/>
    <property type="project" value="InterPro"/>
</dbReference>
<dbReference type="EC" id="5.4.99.-" evidence="2"/>
<dbReference type="InterPro" id="IPR050188">
    <property type="entry name" value="RluA_PseudoU_synthase"/>
</dbReference>
<comment type="caution">
    <text evidence="4">The sequence shown here is derived from an EMBL/GenBank/DDBJ whole genome shotgun (WGS) entry which is preliminary data.</text>
</comment>
<proteinExistence type="inferred from homology"/>
<evidence type="ECO:0000313" key="4">
    <source>
        <dbReference type="EMBL" id="GME80270.1"/>
    </source>
</evidence>
<dbReference type="InterPro" id="IPR020103">
    <property type="entry name" value="PsdUridine_synth_cat_dom_sf"/>
</dbReference>
<keyword evidence="2" id="KW-0413">Isomerase</keyword>
<protein>
    <recommendedName>
        <fullName evidence="2">Pseudouridine synthase</fullName>
        <ecNumber evidence="2">5.4.99.-</ecNumber>
    </recommendedName>
</protein>
<dbReference type="AlphaFoldDB" id="A0A9W6T5T2"/>
<comment type="function">
    <text evidence="2">Responsible for synthesis of pseudouridine from uracil.</text>
</comment>
<dbReference type="NCBIfam" id="TIGR00005">
    <property type="entry name" value="rluA_subfam"/>
    <property type="match status" value="1"/>
</dbReference>
<accession>A0A9W6T5T2</accession>
<organism evidence="4 5">
    <name type="scientific">Candida boidinii</name>
    <name type="common">Yeast</name>
    <dbReference type="NCBI Taxonomy" id="5477"/>
    <lineage>
        <taxon>Eukaryota</taxon>
        <taxon>Fungi</taxon>
        <taxon>Dikarya</taxon>
        <taxon>Ascomycota</taxon>
        <taxon>Saccharomycotina</taxon>
        <taxon>Pichiomycetes</taxon>
        <taxon>Pichiales</taxon>
        <taxon>Pichiaceae</taxon>
        <taxon>Ogataea</taxon>
        <taxon>Ogataea/Candida clade</taxon>
    </lineage>
</organism>
<evidence type="ECO:0000256" key="1">
    <source>
        <dbReference type="PIRSR" id="PIRSR606225-1"/>
    </source>
</evidence>